<comment type="caution">
    <text evidence="1">The sequence shown here is derived from an EMBL/GenBank/DDBJ whole genome shotgun (WGS) entry which is preliminary data.</text>
</comment>
<evidence type="ECO:0000313" key="1">
    <source>
        <dbReference type="EMBL" id="KAI8429724.1"/>
    </source>
</evidence>
<name>A0ACC0JZX1_CHOFU</name>
<proteinExistence type="predicted"/>
<protein>
    <submittedName>
        <fullName evidence="1">Uncharacterized protein</fullName>
    </submittedName>
</protein>
<gene>
    <name evidence="1" type="ORF">MSG28_000284</name>
</gene>
<feature type="non-terminal residue" evidence="1">
    <location>
        <position position="517"/>
    </location>
</feature>
<dbReference type="EMBL" id="CM046131">
    <property type="protein sequence ID" value="KAI8429724.1"/>
    <property type="molecule type" value="Genomic_DNA"/>
</dbReference>
<dbReference type="Proteomes" id="UP001064048">
    <property type="component" value="Chromosome Z"/>
</dbReference>
<sequence length="517" mass="58468">MGNSGLKQHYDRASKTGVLQISDHKLKEIPVEVFSLCEVLRNLDLSKNKLVNLPDSISKLKNLKHLNVELNKLEALPTSLANLKKLEFVNASNNVLGLKNLEVLELSHNKITGIPSGMYDLFVTELNISQNEISFISEDLHQAPRLKILRLEENCLSLEAIKPSLLRDSKIHTVNLDGNLFETKQLALLEGYNEYIERYTAMKKKIPIKLVGRPTNKGLYARRCNMSAFNVYVFFMAAALVFSSAPLPLMLLRPFSPKNALLPAALLRYSARLLGMRFTVRGLENVDNSRGTVVLLNHQSCLDLFVLAVLWPLMARCTVISKRTMQYMVPFGTAAWMWGTVFIDRGSRSAHDALKKQARAVKEEKRKLLLFPEGTRHCGDKLLPFRKGAFHVAMDAGAAIQPVVASKYHFLDSERHRFGSGEIIVTILPMVETAGMTKEDLDVLIEKTYSNMQETFTRTSQETRRVVPRLDNFVAVRCDSSSTNTPSNKYTYAELYRDHLYTKLSEKGKELFFALNI</sequence>
<reference evidence="1 2" key="1">
    <citation type="journal article" date="2022" name="Genome Biol. Evol.">
        <title>The Spruce Budworm Genome: Reconstructing the Evolutionary History of Antifreeze Proteins.</title>
        <authorList>
            <person name="Beliveau C."/>
            <person name="Gagne P."/>
            <person name="Picq S."/>
            <person name="Vernygora O."/>
            <person name="Keeling C.I."/>
            <person name="Pinkney K."/>
            <person name="Doucet D."/>
            <person name="Wen F."/>
            <person name="Johnston J.S."/>
            <person name="Maaroufi H."/>
            <person name="Boyle B."/>
            <person name="Laroche J."/>
            <person name="Dewar K."/>
            <person name="Juretic N."/>
            <person name="Blackburn G."/>
            <person name="Nisole A."/>
            <person name="Brunet B."/>
            <person name="Brandao M."/>
            <person name="Lumley L."/>
            <person name="Duan J."/>
            <person name="Quan G."/>
            <person name="Lucarotti C.J."/>
            <person name="Roe A.D."/>
            <person name="Sperling F.A.H."/>
            <person name="Levesque R.C."/>
            <person name="Cusson M."/>
        </authorList>
    </citation>
    <scope>NUCLEOTIDE SEQUENCE [LARGE SCALE GENOMIC DNA]</scope>
    <source>
        <strain evidence="1">Glfc:IPQL:Cfum</strain>
    </source>
</reference>
<keyword evidence="2" id="KW-1185">Reference proteome</keyword>
<evidence type="ECO:0000313" key="2">
    <source>
        <dbReference type="Proteomes" id="UP001064048"/>
    </source>
</evidence>
<accession>A0ACC0JZX1</accession>
<organism evidence="1 2">
    <name type="scientific">Choristoneura fumiferana</name>
    <name type="common">Spruce budworm moth</name>
    <name type="synonym">Archips fumiferana</name>
    <dbReference type="NCBI Taxonomy" id="7141"/>
    <lineage>
        <taxon>Eukaryota</taxon>
        <taxon>Metazoa</taxon>
        <taxon>Ecdysozoa</taxon>
        <taxon>Arthropoda</taxon>
        <taxon>Hexapoda</taxon>
        <taxon>Insecta</taxon>
        <taxon>Pterygota</taxon>
        <taxon>Neoptera</taxon>
        <taxon>Endopterygota</taxon>
        <taxon>Lepidoptera</taxon>
        <taxon>Glossata</taxon>
        <taxon>Ditrysia</taxon>
        <taxon>Tortricoidea</taxon>
        <taxon>Tortricidae</taxon>
        <taxon>Tortricinae</taxon>
        <taxon>Choristoneura</taxon>
    </lineage>
</organism>